<feature type="domain" description="Tr-type G" evidence="13">
    <location>
        <begin position="16"/>
        <end position="239"/>
    </location>
</feature>
<dbReference type="InterPro" id="IPR009001">
    <property type="entry name" value="Transl_elong_EF1A/Init_IF2_C"/>
</dbReference>
<dbReference type="InterPro" id="IPR004161">
    <property type="entry name" value="EFTu-like_2"/>
</dbReference>
<dbReference type="InterPro" id="IPR004160">
    <property type="entry name" value="Transl_elong_EFTu/EF1A_C"/>
</dbReference>
<keyword evidence="11" id="KW-0472">Membrane</keyword>
<comment type="caution">
    <text evidence="14">The sequence shown here is derived from an EMBL/GenBank/DDBJ whole genome shotgun (WGS) entry which is preliminary data.</text>
</comment>
<dbReference type="CDD" id="cd03707">
    <property type="entry name" value="EFTU_III"/>
    <property type="match status" value="1"/>
</dbReference>
<keyword evidence="11" id="KW-0812">Transmembrane</keyword>
<evidence type="ECO:0000256" key="3">
    <source>
        <dbReference type="ARBA" id="ARBA00017898"/>
    </source>
</evidence>
<accession>A0ABM8VVC6</accession>
<keyword evidence="15" id="KW-1185">Reference proteome</keyword>
<dbReference type="InterPro" id="IPR006195">
    <property type="entry name" value="aa-tRNA-synth_II"/>
</dbReference>
<dbReference type="Gene3D" id="2.40.30.10">
    <property type="entry name" value="Translation factors"/>
    <property type="match status" value="2"/>
</dbReference>
<evidence type="ECO:0000256" key="5">
    <source>
        <dbReference type="ARBA" id="ARBA00022741"/>
    </source>
</evidence>
<dbReference type="PROSITE" id="PS50862">
    <property type="entry name" value="AA_TRNA_LIGASE_II"/>
    <property type="match status" value="1"/>
</dbReference>
<keyword evidence="6" id="KW-0251">Elongation factor</keyword>
<dbReference type="InterPro" id="IPR027417">
    <property type="entry name" value="P-loop_NTPase"/>
</dbReference>
<dbReference type="PANTHER" id="PTHR43721">
    <property type="entry name" value="ELONGATION FACTOR TU-RELATED"/>
    <property type="match status" value="1"/>
</dbReference>
<keyword evidence="9" id="KW-0496">Mitochondrion</keyword>
<dbReference type="Pfam" id="PF00152">
    <property type="entry name" value="tRNA-synt_2"/>
    <property type="match status" value="1"/>
</dbReference>
<dbReference type="InterPro" id="IPR031157">
    <property type="entry name" value="G_TR_CS"/>
</dbReference>
<proteinExistence type="inferred from homology"/>
<dbReference type="SUPFAM" id="SSF50447">
    <property type="entry name" value="Translation proteins"/>
    <property type="match status" value="1"/>
</dbReference>
<keyword evidence="7" id="KW-0067">ATP-binding</keyword>
<dbReference type="PROSITE" id="PS51722">
    <property type="entry name" value="G_TR_2"/>
    <property type="match status" value="1"/>
</dbReference>
<dbReference type="SUPFAM" id="SSF50465">
    <property type="entry name" value="EF-Tu/eEF-1alpha/eIF2-gamma C-terminal domain"/>
    <property type="match status" value="1"/>
</dbReference>
<evidence type="ECO:0000256" key="4">
    <source>
        <dbReference type="ARBA" id="ARBA00022598"/>
    </source>
</evidence>
<evidence type="ECO:0000259" key="12">
    <source>
        <dbReference type="PROSITE" id="PS50862"/>
    </source>
</evidence>
<dbReference type="SUPFAM" id="SSF55681">
    <property type="entry name" value="Class II aaRS and biotin synthetases"/>
    <property type="match status" value="1"/>
</dbReference>
<dbReference type="Pfam" id="PF03143">
    <property type="entry name" value="GTP_EFTU_D3"/>
    <property type="match status" value="1"/>
</dbReference>
<dbReference type="PROSITE" id="PS00301">
    <property type="entry name" value="G_TR_1"/>
    <property type="match status" value="1"/>
</dbReference>
<evidence type="ECO:0000313" key="14">
    <source>
        <dbReference type="EMBL" id="CAG8455418.1"/>
    </source>
</evidence>
<dbReference type="Gene3D" id="3.30.930.10">
    <property type="entry name" value="Bira Bifunctional Protein, Domain 2"/>
    <property type="match status" value="2"/>
</dbReference>
<reference evidence="14 15" key="1">
    <citation type="submission" date="2021-06" db="EMBL/GenBank/DDBJ databases">
        <authorList>
            <person name="Kallberg Y."/>
            <person name="Tangrot J."/>
            <person name="Rosling A."/>
        </authorList>
    </citation>
    <scope>NUCLEOTIDE SEQUENCE [LARGE SCALE GENOMIC DNA]</scope>
    <source>
        <strain evidence="14 15">120-4 pot B 10/14</strain>
    </source>
</reference>
<dbReference type="InterPro" id="IPR050055">
    <property type="entry name" value="EF-Tu_GTPase"/>
</dbReference>
<name>A0ABM8VVC6_GIGMA</name>
<dbReference type="Gene3D" id="3.30.1360.30">
    <property type="entry name" value="GAD-like domain"/>
    <property type="match status" value="1"/>
</dbReference>
<evidence type="ECO:0000256" key="10">
    <source>
        <dbReference type="ARBA" id="ARBA00023134"/>
    </source>
</evidence>
<dbReference type="InterPro" id="IPR033720">
    <property type="entry name" value="EFTU_2"/>
</dbReference>
<evidence type="ECO:0000256" key="7">
    <source>
        <dbReference type="ARBA" id="ARBA00022840"/>
    </source>
</evidence>
<keyword evidence="11" id="KW-1133">Transmembrane helix</keyword>
<protein>
    <recommendedName>
        <fullName evidence="3">Elongation factor Tu, mitochondrial</fullName>
    </recommendedName>
</protein>
<dbReference type="Pfam" id="PF03144">
    <property type="entry name" value="GTP_EFTU_D2"/>
    <property type="match status" value="1"/>
</dbReference>
<comment type="subcellular location">
    <subcellularLocation>
        <location evidence="1">Mitochondrion</location>
    </subcellularLocation>
</comment>
<evidence type="ECO:0000259" key="13">
    <source>
        <dbReference type="PROSITE" id="PS51722"/>
    </source>
</evidence>
<dbReference type="PRINTS" id="PR00315">
    <property type="entry name" value="ELONGATNFCT"/>
</dbReference>
<feature type="transmembrane region" description="Helical" evidence="11">
    <location>
        <begin position="441"/>
        <end position="466"/>
    </location>
</feature>
<dbReference type="Gene3D" id="3.40.50.300">
    <property type="entry name" value="P-loop containing nucleotide triphosphate hydrolases"/>
    <property type="match status" value="1"/>
</dbReference>
<evidence type="ECO:0000256" key="1">
    <source>
        <dbReference type="ARBA" id="ARBA00004173"/>
    </source>
</evidence>
<sequence>MAERKAKEKEKYDSSFPHLNIGTIGHVDHGKTTLAAAITQVLAKLGLAEFKDYSDIDKAPEEKKRGITISTTHIEFRTISGLLNYYRKKVLGEEIEDQSYNLNEGRHYAEIDCPGHEDYIKNMITGAAQMDGAILVVSSADGSMPQTKEHLLLAQKIGIKSIVVFVNDKTTEGLDQDTRDLLADDIRADLQKYGYDKEGEEKTPIIIASALKALKGDVNEEAKILQLLEAIDNHITIPERDENKPFLMYIEDVFSITGQGTVVTGKVSRGKLKKGDEVEIVGLGPKKKSVVKGIEMFRKEVEEAKPGYDIGVCLRDVKHEEVRKGKVLAAPGTVTPHKKFTAQAYILSKEERGRHSAFHSGYRPQFFLFTADVTGTVELPAEKEVVPGSSIEFNVELIEPVVIQKNNNFIMREGGITIGEGFMDLESEDKQKKRFKRFINYANIDLIILGLVIVIGLSLIISGVFVGGNSKKIQELEAKLERNILLNKFALIRLQEELKEGWDKENFSSLDMKNSLIEYLTQNENLDDVLTFYLNQDDDYYEFCSLEKVIEFLEKKDRTVREKSGTEKKIEVELEKYQLINSSKELPFEIADTTNINEDTRYRYRYLDLRRPRSKSLLLAKSQFCQAARNFLHQKDFIEIETPILAQSSPEGANCFLVPSNLKNRHYTLPQSPQIFKQLLMIGGFAKYYQIAKSFRNEGARSNRQIEFLQLDLELSFASLTQIKRIIEKLLQFTFKKVFNYEVKTPFVSLTYHQTRAKYQTDKPDLRTTNNPHELNFYIKPLLNDKIDPEKIIGEAFDLVCNGEEILSGGLRIYQRKLQEKVLEILNYKAEEREKNFGYFLQALEFAAPPHGGVGLGIDRLLSIILQTNSLKELIAFPKNIDGSCSLTGTPNYIENNKN</sequence>
<dbReference type="InterPro" id="IPR045864">
    <property type="entry name" value="aa-tRNA-synth_II/BPL/LPL"/>
</dbReference>
<evidence type="ECO:0000256" key="11">
    <source>
        <dbReference type="SAM" id="Phobius"/>
    </source>
</evidence>
<dbReference type="EMBL" id="CAJVQB010000001">
    <property type="protein sequence ID" value="CAG8455418.1"/>
    <property type="molecule type" value="Genomic_DNA"/>
</dbReference>
<dbReference type="Pfam" id="PF00009">
    <property type="entry name" value="GTP_EFTU"/>
    <property type="match status" value="1"/>
</dbReference>
<comment type="similarity">
    <text evidence="2">Belongs to the TRAFAC class translation factor GTPase superfamily. Classic translation factor GTPase family. EF-Tu/EF-1A subfamily.</text>
</comment>
<dbReference type="SUPFAM" id="SSF52540">
    <property type="entry name" value="P-loop containing nucleoside triphosphate hydrolases"/>
    <property type="match status" value="1"/>
</dbReference>
<dbReference type="InterPro" id="IPR009000">
    <property type="entry name" value="Transl_B-barrel_sf"/>
</dbReference>
<dbReference type="InterPro" id="IPR004364">
    <property type="entry name" value="Aa-tRNA-synt_II"/>
</dbReference>
<keyword evidence="8" id="KW-0648">Protein biosynthesis</keyword>
<evidence type="ECO:0000313" key="15">
    <source>
        <dbReference type="Proteomes" id="UP000789901"/>
    </source>
</evidence>
<keyword evidence="5" id="KW-0547">Nucleotide-binding</keyword>
<dbReference type="Proteomes" id="UP000789901">
    <property type="component" value="Unassembled WGS sequence"/>
</dbReference>
<keyword evidence="4" id="KW-0436">Ligase</keyword>
<keyword evidence="10" id="KW-0342">GTP-binding</keyword>
<dbReference type="CDD" id="cd03697">
    <property type="entry name" value="EFTU_II"/>
    <property type="match status" value="1"/>
</dbReference>
<evidence type="ECO:0000256" key="9">
    <source>
        <dbReference type="ARBA" id="ARBA00023128"/>
    </source>
</evidence>
<dbReference type="InterPro" id="IPR004115">
    <property type="entry name" value="GAD-like_sf"/>
</dbReference>
<evidence type="ECO:0000256" key="2">
    <source>
        <dbReference type="ARBA" id="ARBA00007249"/>
    </source>
</evidence>
<evidence type="ECO:0000256" key="6">
    <source>
        <dbReference type="ARBA" id="ARBA00022768"/>
    </source>
</evidence>
<evidence type="ECO:0000256" key="8">
    <source>
        <dbReference type="ARBA" id="ARBA00022917"/>
    </source>
</evidence>
<organism evidence="14 15">
    <name type="scientific">Gigaspora margarita</name>
    <dbReference type="NCBI Taxonomy" id="4874"/>
    <lineage>
        <taxon>Eukaryota</taxon>
        <taxon>Fungi</taxon>
        <taxon>Fungi incertae sedis</taxon>
        <taxon>Mucoromycota</taxon>
        <taxon>Glomeromycotina</taxon>
        <taxon>Glomeromycetes</taxon>
        <taxon>Diversisporales</taxon>
        <taxon>Gigasporaceae</taxon>
        <taxon>Gigaspora</taxon>
    </lineage>
</organism>
<dbReference type="PANTHER" id="PTHR43721:SF36">
    <property type="entry name" value="ELONGATION FACTOR TU, MITOCHONDRIAL"/>
    <property type="match status" value="1"/>
</dbReference>
<dbReference type="InterPro" id="IPR000795">
    <property type="entry name" value="T_Tr_GTP-bd_dom"/>
</dbReference>
<feature type="domain" description="Aminoacyl-transfer RNA synthetases class-II family profile" evidence="12">
    <location>
        <begin position="626"/>
        <end position="878"/>
    </location>
</feature>
<gene>
    <name evidence="14" type="ORF">GMARGA_LOCUS27</name>
</gene>